<dbReference type="GeneID" id="5489039"/>
<reference evidence="3" key="1">
    <citation type="journal article" date="2011" name="PLoS Genet.">
        <title>Genomic analysis of the necrotrophic fungal pathogens Sclerotinia sclerotiorum and Botrytis cinerea.</title>
        <authorList>
            <person name="Amselem J."/>
            <person name="Cuomo C.A."/>
            <person name="van Kan J.A."/>
            <person name="Viaud M."/>
            <person name="Benito E.P."/>
            <person name="Couloux A."/>
            <person name="Coutinho P.M."/>
            <person name="de Vries R.P."/>
            <person name="Dyer P.S."/>
            <person name="Fillinger S."/>
            <person name="Fournier E."/>
            <person name="Gout L."/>
            <person name="Hahn M."/>
            <person name="Kohn L."/>
            <person name="Lapalu N."/>
            <person name="Plummer K.M."/>
            <person name="Pradier J.M."/>
            <person name="Quevillon E."/>
            <person name="Sharon A."/>
            <person name="Simon A."/>
            <person name="ten Have A."/>
            <person name="Tudzynski B."/>
            <person name="Tudzynski P."/>
            <person name="Wincker P."/>
            <person name="Andrew M."/>
            <person name="Anthouard V."/>
            <person name="Beever R.E."/>
            <person name="Beffa R."/>
            <person name="Benoit I."/>
            <person name="Bouzid O."/>
            <person name="Brault B."/>
            <person name="Chen Z."/>
            <person name="Choquer M."/>
            <person name="Collemare J."/>
            <person name="Cotton P."/>
            <person name="Danchin E.G."/>
            <person name="Da Silva C."/>
            <person name="Gautier A."/>
            <person name="Giraud C."/>
            <person name="Giraud T."/>
            <person name="Gonzalez C."/>
            <person name="Grossetete S."/>
            <person name="Guldener U."/>
            <person name="Henrissat B."/>
            <person name="Howlett B.J."/>
            <person name="Kodira C."/>
            <person name="Kretschmer M."/>
            <person name="Lappartient A."/>
            <person name="Leroch M."/>
            <person name="Levis C."/>
            <person name="Mauceli E."/>
            <person name="Neuveglise C."/>
            <person name="Oeser B."/>
            <person name="Pearson M."/>
            <person name="Poulain J."/>
            <person name="Poussereau N."/>
            <person name="Quesneville H."/>
            <person name="Rascle C."/>
            <person name="Schumacher J."/>
            <person name="Segurens B."/>
            <person name="Sexton A."/>
            <person name="Silva E."/>
            <person name="Sirven C."/>
            <person name="Soanes D.M."/>
            <person name="Talbot N.J."/>
            <person name="Templeton M."/>
            <person name="Yandava C."/>
            <person name="Yarden O."/>
            <person name="Zeng Q."/>
            <person name="Rollins J.A."/>
            <person name="Lebrun M.H."/>
            <person name="Dickman M."/>
        </authorList>
    </citation>
    <scope>NUCLEOTIDE SEQUENCE [LARGE SCALE GENOMIC DNA]</scope>
    <source>
        <strain evidence="3">ATCC 18683 / 1980 / Ss-1</strain>
    </source>
</reference>
<organism evidence="2 3">
    <name type="scientific">Sclerotinia sclerotiorum (strain ATCC 18683 / 1980 / Ss-1)</name>
    <name type="common">White mold</name>
    <name type="synonym">Whetzelinia sclerotiorum</name>
    <dbReference type="NCBI Taxonomy" id="665079"/>
    <lineage>
        <taxon>Eukaryota</taxon>
        <taxon>Fungi</taxon>
        <taxon>Dikarya</taxon>
        <taxon>Ascomycota</taxon>
        <taxon>Pezizomycotina</taxon>
        <taxon>Leotiomycetes</taxon>
        <taxon>Helotiales</taxon>
        <taxon>Sclerotiniaceae</taxon>
        <taxon>Sclerotinia</taxon>
    </lineage>
</organism>
<dbReference type="GO" id="GO:0008081">
    <property type="term" value="F:phosphoric diester hydrolase activity"/>
    <property type="evidence" value="ECO:0000318"/>
    <property type="project" value="GO_Central"/>
</dbReference>
<dbReference type="EMBL" id="CH476627">
    <property type="protein sequence ID" value="EDO03664.1"/>
    <property type="molecule type" value="Genomic_DNA"/>
</dbReference>
<dbReference type="STRING" id="665079.A7ELE8"/>
<dbReference type="OMA" id="LQDKWQY"/>
<evidence type="ECO:0000313" key="3">
    <source>
        <dbReference type="Proteomes" id="UP000001312"/>
    </source>
</evidence>
<feature type="domain" description="Phosphatidylinositol-specific phospholipase C X" evidence="1">
    <location>
        <begin position="233"/>
        <end position="359"/>
    </location>
</feature>
<dbReference type="SUPFAM" id="SSF89372">
    <property type="entry name" value="Fucose-specific lectin"/>
    <property type="match status" value="1"/>
</dbReference>
<dbReference type="Proteomes" id="UP000001312">
    <property type="component" value="Unassembled WGS sequence"/>
</dbReference>
<dbReference type="AlphaFoldDB" id="A7ELE8"/>
<dbReference type="GO" id="GO:0006629">
    <property type="term" value="P:lipid metabolic process"/>
    <property type="evidence" value="ECO:0007669"/>
    <property type="project" value="InterPro"/>
</dbReference>
<gene>
    <name evidence="2" type="ORF">SS1G_06145</name>
</gene>
<dbReference type="KEGG" id="ssl:SS1G_06145"/>
<sequence>MAWISRGQSGFVQDTPNGHTSAVPAIATHCGSLWCLWSDPSGDLYYAIGDNDIFQTRVRFPDQGIPVMAELLGRLHAVIVRADGKIAHYEYNDAGKDWDAPTILDKGPGLWTDTTPALMSHNNNLILVYIQNSYLYYSTWTLDSEDQPIWKYPQEVSGISKVSGIPALFVLNGDLHVLCSSLDEDRTILGFKYSLPEDVWNSCDDVSEGKAAQGVSATSYGGSCAESNIPFVRTQYLSIKSQLIAGLRFLDLRVRVHTEDGQLYMYHGGIPINMPFYLKFDFVMQEIFDFLSQHSQETILISINNDDTSGKEPPSVFYSAVAKHITSIPPYPSGEPRWLTSTAPSTLGEARGKAVLFRRYKCEEDLAPEDKMGLDLSGWLDNNPDFTLVTESGVTIHLQDKWQYSHRIPLKGLVESKYDYVVRMLEKARDGAEDEWFLNFMSAVGDPVQRGEVAESHWIAVGAHSKFIGTFIQGMNPTLRTNFDWGIKKRYGVIPMDYPELPKDSDLIALVVGCNM</sequence>
<dbReference type="InParanoid" id="A7ELE8"/>
<evidence type="ECO:0000313" key="2">
    <source>
        <dbReference type="EMBL" id="EDO03664.1"/>
    </source>
</evidence>
<dbReference type="PANTHER" id="PTHR13593">
    <property type="match status" value="1"/>
</dbReference>
<proteinExistence type="predicted"/>
<dbReference type="InterPro" id="IPR051057">
    <property type="entry name" value="PI-PLC_domain"/>
</dbReference>
<dbReference type="eggNOG" id="ENOG502QT3N">
    <property type="taxonomic scope" value="Eukaryota"/>
</dbReference>
<dbReference type="PROSITE" id="PS50007">
    <property type="entry name" value="PIPLC_X_DOMAIN"/>
    <property type="match status" value="1"/>
</dbReference>
<dbReference type="SUPFAM" id="SSF51695">
    <property type="entry name" value="PLC-like phosphodiesterases"/>
    <property type="match status" value="1"/>
</dbReference>
<dbReference type="RefSeq" id="XP_001593223.1">
    <property type="nucleotide sequence ID" value="XM_001593173.1"/>
</dbReference>
<protein>
    <recommendedName>
        <fullName evidence="1">Phosphatidylinositol-specific phospholipase C X domain-containing protein</fullName>
    </recommendedName>
</protein>
<dbReference type="SMART" id="SM00148">
    <property type="entry name" value="PLCXc"/>
    <property type="match status" value="1"/>
</dbReference>
<evidence type="ECO:0000259" key="1">
    <source>
        <dbReference type="SMART" id="SM00148"/>
    </source>
</evidence>
<name>A7ELE8_SCLS1</name>
<dbReference type="Gene3D" id="3.20.20.190">
    <property type="entry name" value="Phosphatidylinositol (PI) phosphodiesterase"/>
    <property type="match status" value="1"/>
</dbReference>
<dbReference type="HOGENOM" id="CLU_019831_0_0_1"/>
<accession>A7ELE8</accession>
<dbReference type="PANTHER" id="PTHR13593:SF148">
    <property type="entry name" value="PHOSPHATIDYLINOSITOL-SPECIFIC PHOSPHOLIPASE C X DOMAIN-CONTAINING PROTEIN"/>
    <property type="match status" value="1"/>
</dbReference>
<keyword evidence="3" id="KW-1185">Reference proteome</keyword>
<dbReference type="InterPro" id="IPR017946">
    <property type="entry name" value="PLC-like_Pdiesterase_TIM-brl"/>
</dbReference>
<dbReference type="Pfam" id="PF00388">
    <property type="entry name" value="PI-PLC-X"/>
    <property type="match status" value="1"/>
</dbReference>
<dbReference type="InterPro" id="IPR000909">
    <property type="entry name" value="PLipase_C_PInositol-sp_X_dom"/>
</dbReference>